<accession>A0A9P1G3D4</accession>
<evidence type="ECO:0000313" key="2">
    <source>
        <dbReference type="EMBL" id="CAI3995887.1"/>
    </source>
</evidence>
<feature type="compositionally biased region" description="Basic and acidic residues" evidence="1">
    <location>
        <begin position="642"/>
        <end position="666"/>
    </location>
</feature>
<evidence type="ECO:0000313" key="3">
    <source>
        <dbReference type="EMBL" id="CAL1149262.1"/>
    </source>
</evidence>
<dbReference type="EMBL" id="CAMXCT020002129">
    <property type="protein sequence ID" value="CAL1149262.1"/>
    <property type="molecule type" value="Genomic_DNA"/>
</dbReference>
<name>A0A9P1G3D4_9DINO</name>
<feature type="region of interest" description="Disordered" evidence="1">
    <location>
        <begin position="298"/>
        <end position="324"/>
    </location>
</feature>
<feature type="region of interest" description="Disordered" evidence="1">
    <location>
        <begin position="380"/>
        <end position="399"/>
    </location>
</feature>
<protein>
    <submittedName>
        <fullName evidence="2">Uncharacterized protein</fullName>
    </submittedName>
</protein>
<feature type="compositionally biased region" description="Gly residues" evidence="1">
    <location>
        <begin position="265"/>
        <end position="275"/>
    </location>
</feature>
<dbReference type="AlphaFoldDB" id="A0A9P1G3D4"/>
<feature type="compositionally biased region" description="Basic and acidic residues" evidence="1">
    <location>
        <begin position="719"/>
        <end position="732"/>
    </location>
</feature>
<feature type="compositionally biased region" description="Basic and acidic residues" evidence="1">
    <location>
        <begin position="823"/>
        <end position="834"/>
    </location>
</feature>
<feature type="compositionally biased region" description="Gly residues" evidence="1">
    <location>
        <begin position="362"/>
        <end position="373"/>
    </location>
</feature>
<feature type="compositionally biased region" description="Basic and acidic residues" evidence="1">
    <location>
        <begin position="558"/>
        <end position="571"/>
    </location>
</feature>
<feature type="compositionally biased region" description="Basic and acidic residues" evidence="1">
    <location>
        <begin position="676"/>
        <end position="705"/>
    </location>
</feature>
<gene>
    <name evidence="2" type="ORF">C1SCF055_LOCUS22411</name>
</gene>
<feature type="compositionally biased region" description="Basic and acidic residues" evidence="1">
    <location>
        <begin position="594"/>
        <end position="629"/>
    </location>
</feature>
<sequence length="918" mass="101647">QLKTINMLHAMILARSKNLTMAGAAEEAFRVALQTATTAAQAATAALAEIKRSQAAGLASKPKELELTGRPEDVAYQEEIDRHIRSENQVRMDQLSEAEKGRSRQLFSFLAGTAKGRLLALMREDAVASNSNGFEAIRRIQRDIEPTSDAAALGLLETILKMPTPPKGTPLRDAIMSMERGIFVDYEATSGQKLSEHLKIATLRRLLPPELRVHVNLLVKDDSDYQAIKKAVSEYEVADRRYEPLKPETVFDHGGVVPMEVDQIKGGGKSKGGKGQSKTACKTCGQSHQGQCWFKDNQSAKAKGKGKSSKGGKGGKPQGGDAPKEKCQICGKMNHTAEKCYQRYKEKDAKTSKVQAATTSPGTGGTSQSGTGGSVAALSHREVDTSPETELRVQTTGVRSAETLARAPRLRDAQGTEIRHQCQAKTVSMRLQTDDKTHLSITVTFLIGPVKQPILSLGKLSQSSKASFEVGTQEAEDGRLLFKGGKYPCSVKKLQHSYYLPFFIKGPKSESSVSQIQGVKMLYLDQSYVKFREKLGKEPAPSFSSEQEEEEEEEEKEEERIKEKSPPEEKKTKHRRKGDHHSEGCRRKKKPKVCAKEERAESPTSRPAEREKPQPREPERTEYPKEPPPPRRLGVELVEASRTAEESRGESKRPRSPQAEEPKEPSADYGGDYDDESHQSDSESEDLRYRTAEARADRAKEDTEPRGATSSSWKPGRYMSEEEKKRMNYESRQRKRAKKAALKEQADQGKGQPSPKGKGKAKSRGKGKSAKSRDAAVRQLEQFGWICAVGHEEAEAEEPQAAELVAVDPPEADEDPAAEIERLSAKTGWEKTQDGDPVLAKRGTTVFQTPAPRFSRHKLRTTWTRREGQWVKCEDQVEWSHLEDPSSLIPDVGDCVVTVFHKITALPKPVDSSPSYGR</sequence>
<feature type="compositionally biased region" description="Basic residues" evidence="1">
    <location>
        <begin position="757"/>
        <end position="770"/>
    </location>
</feature>
<evidence type="ECO:0000256" key="1">
    <source>
        <dbReference type="SAM" id="MobiDB-lite"/>
    </source>
</evidence>
<comment type="caution">
    <text evidence="2">The sequence shown here is derived from an EMBL/GenBank/DDBJ whole genome shotgun (WGS) entry which is preliminary data.</text>
</comment>
<feature type="non-terminal residue" evidence="2">
    <location>
        <position position="1"/>
    </location>
</feature>
<feature type="region of interest" description="Disordered" evidence="1">
    <location>
        <begin position="261"/>
        <end position="280"/>
    </location>
</feature>
<feature type="compositionally biased region" description="Acidic residues" evidence="1">
    <location>
        <begin position="546"/>
        <end position="557"/>
    </location>
</feature>
<feature type="region of interest" description="Disordered" evidence="1">
    <location>
        <begin position="537"/>
        <end position="775"/>
    </location>
</feature>
<feature type="region of interest" description="Disordered" evidence="1">
    <location>
        <begin position="350"/>
        <end position="374"/>
    </location>
</feature>
<dbReference type="EMBL" id="CAMXCT010002129">
    <property type="protein sequence ID" value="CAI3995887.1"/>
    <property type="molecule type" value="Genomic_DNA"/>
</dbReference>
<proteinExistence type="predicted"/>
<reference evidence="2" key="1">
    <citation type="submission" date="2022-10" db="EMBL/GenBank/DDBJ databases">
        <authorList>
            <person name="Chen Y."/>
            <person name="Dougan E. K."/>
            <person name="Chan C."/>
            <person name="Rhodes N."/>
            <person name="Thang M."/>
        </authorList>
    </citation>
    <scope>NUCLEOTIDE SEQUENCE</scope>
</reference>
<organism evidence="2">
    <name type="scientific">Cladocopium goreaui</name>
    <dbReference type="NCBI Taxonomy" id="2562237"/>
    <lineage>
        <taxon>Eukaryota</taxon>
        <taxon>Sar</taxon>
        <taxon>Alveolata</taxon>
        <taxon>Dinophyceae</taxon>
        <taxon>Suessiales</taxon>
        <taxon>Symbiodiniaceae</taxon>
        <taxon>Cladocopium</taxon>
    </lineage>
</organism>
<feature type="region of interest" description="Disordered" evidence="1">
    <location>
        <begin position="823"/>
        <end position="853"/>
    </location>
</feature>
<reference evidence="3" key="2">
    <citation type="submission" date="2024-04" db="EMBL/GenBank/DDBJ databases">
        <authorList>
            <person name="Chen Y."/>
            <person name="Shah S."/>
            <person name="Dougan E. K."/>
            <person name="Thang M."/>
            <person name="Chan C."/>
        </authorList>
    </citation>
    <scope>NUCLEOTIDE SEQUENCE [LARGE SCALE GENOMIC DNA]</scope>
</reference>
<feature type="compositionally biased region" description="Polar residues" evidence="1">
    <location>
        <begin position="386"/>
        <end position="398"/>
    </location>
</feature>